<proteinExistence type="inferred from homology"/>
<dbReference type="GeneID" id="108739736"/>
<dbReference type="CTD" id="39828"/>
<dbReference type="PANTHER" id="PTHR43311">
    <property type="entry name" value="GLUTAMATE--TRNA LIGASE"/>
    <property type="match status" value="1"/>
</dbReference>
<evidence type="ECO:0000256" key="7">
    <source>
        <dbReference type="RuleBase" id="RU363037"/>
    </source>
</evidence>
<keyword evidence="10" id="KW-1185">Reference proteome</keyword>
<evidence type="ECO:0000259" key="9">
    <source>
        <dbReference type="Pfam" id="PF19269"/>
    </source>
</evidence>
<dbReference type="Gene3D" id="3.40.50.620">
    <property type="entry name" value="HUPs"/>
    <property type="match status" value="1"/>
</dbReference>
<organism evidence="10 11">
    <name type="scientific">Agrilus planipennis</name>
    <name type="common">Emerald ash borer</name>
    <name type="synonym">Agrilus marcopoli</name>
    <dbReference type="NCBI Taxonomy" id="224129"/>
    <lineage>
        <taxon>Eukaryota</taxon>
        <taxon>Metazoa</taxon>
        <taxon>Ecdysozoa</taxon>
        <taxon>Arthropoda</taxon>
        <taxon>Hexapoda</taxon>
        <taxon>Insecta</taxon>
        <taxon>Pterygota</taxon>
        <taxon>Neoptera</taxon>
        <taxon>Endopterygota</taxon>
        <taxon>Coleoptera</taxon>
        <taxon>Polyphaga</taxon>
        <taxon>Elateriformia</taxon>
        <taxon>Buprestoidea</taxon>
        <taxon>Buprestidae</taxon>
        <taxon>Agrilinae</taxon>
        <taxon>Agrilus</taxon>
    </lineage>
</organism>
<dbReference type="FunCoup" id="A0A1W4WZL5">
    <property type="interactions" value="794"/>
</dbReference>
<dbReference type="SUPFAM" id="SSF48163">
    <property type="entry name" value="An anticodon-binding domain of class I aminoacyl-tRNA synthetases"/>
    <property type="match status" value="1"/>
</dbReference>
<dbReference type="InterPro" id="IPR014729">
    <property type="entry name" value="Rossmann-like_a/b/a_fold"/>
</dbReference>
<comment type="similarity">
    <text evidence="1">Belongs to the class-I aminoacyl-tRNA synthetase family. Glutamate--tRNA ligase type 1 subfamily.</text>
</comment>
<evidence type="ECO:0000313" key="10">
    <source>
        <dbReference type="Proteomes" id="UP000192223"/>
    </source>
</evidence>
<dbReference type="Proteomes" id="UP000192223">
    <property type="component" value="Unplaced"/>
</dbReference>
<dbReference type="GO" id="GO:0004818">
    <property type="term" value="F:glutamate-tRNA ligase activity"/>
    <property type="evidence" value="ECO:0007669"/>
    <property type="project" value="TreeGrafter"/>
</dbReference>
<dbReference type="SUPFAM" id="SSF52374">
    <property type="entry name" value="Nucleotidylyl transferase"/>
    <property type="match status" value="1"/>
</dbReference>
<dbReference type="InterPro" id="IPR045462">
    <property type="entry name" value="aa-tRNA-synth_I_cd-bd"/>
</dbReference>
<evidence type="ECO:0000313" key="11">
    <source>
        <dbReference type="RefSeq" id="XP_018329284.1"/>
    </source>
</evidence>
<keyword evidence="6 7" id="KW-0030">Aminoacyl-tRNA synthetase</keyword>
<keyword evidence="2 7" id="KW-0436">Ligase</keyword>
<feature type="domain" description="Glutamyl/glutaminyl-tRNA synthetase class Ib catalytic" evidence="8">
    <location>
        <begin position="25"/>
        <end position="148"/>
    </location>
</feature>
<dbReference type="GO" id="GO:0005524">
    <property type="term" value="F:ATP binding"/>
    <property type="evidence" value="ECO:0007669"/>
    <property type="project" value="UniProtKB-KW"/>
</dbReference>
<dbReference type="GO" id="GO:0006424">
    <property type="term" value="P:glutamyl-tRNA aminoacylation"/>
    <property type="evidence" value="ECO:0007669"/>
    <property type="project" value="TreeGrafter"/>
</dbReference>
<dbReference type="PANTHER" id="PTHR43311:SF2">
    <property type="entry name" value="GLUTAMATE--TRNA LIGASE, MITOCHONDRIAL-RELATED"/>
    <property type="match status" value="1"/>
</dbReference>
<dbReference type="KEGG" id="apln:108739736"/>
<evidence type="ECO:0000259" key="8">
    <source>
        <dbReference type="Pfam" id="PF00749"/>
    </source>
</evidence>
<keyword evidence="5 7" id="KW-0648">Protein biosynthesis</keyword>
<keyword evidence="3 7" id="KW-0547">Nucleotide-binding</keyword>
<dbReference type="GO" id="GO:0005739">
    <property type="term" value="C:mitochondrion"/>
    <property type="evidence" value="ECO:0007669"/>
    <property type="project" value="TreeGrafter"/>
</dbReference>
<dbReference type="InParanoid" id="A0A1W4WZL5"/>
<evidence type="ECO:0000256" key="6">
    <source>
        <dbReference type="ARBA" id="ARBA00023146"/>
    </source>
</evidence>
<dbReference type="InterPro" id="IPR049940">
    <property type="entry name" value="GluQ/Sye"/>
</dbReference>
<gene>
    <name evidence="11" type="primary">LOC108739736</name>
</gene>
<feature type="domain" description="Aminoacyl-tRNA synthetase class I anticodon-binding" evidence="9">
    <location>
        <begin position="208"/>
        <end position="347"/>
    </location>
</feature>
<evidence type="ECO:0000256" key="2">
    <source>
        <dbReference type="ARBA" id="ARBA00022598"/>
    </source>
</evidence>
<keyword evidence="4 7" id="KW-0067">ATP-binding</keyword>
<accession>A0A1W4WZL5</accession>
<dbReference type="AlphaFoldDB" id="A0A1W4WZL5"/>
<dbReference type="GO" id="GO:0000049">
    <property type="term" value="F:tRNA binding"/>
    <property type="evidence" value="ECO:0007669"/>
    <property type="project" value="InterPro"/>
</dbReference>
<dbReference type="RefSeq" id="XP_018329284.1">
    <property type="nucleotide sequence ID" value="XM_018473782.1"/>
</dbReference>
<dbReference type="InterPro" id="IPR008925">
    <property type="entry name" value="aa_tRNA-synth_I_cd-bd_sf"/>
</dbReference>
<dbReference type="STRING" id="224129.A0A1W4WZL5"/>
<evidence type="ECO:0000256" key="3">
    <source>
        <dbReference type="ARBA" id="ARBA00022741"/>
    </source>
</evidence>
<name>A0A1W4WZL5_AGRPL</name>
<protein>
    <submittedName>
        <fullName evidence="11">Probable glutamate--tRNA ligase, mitochondrial</fullName>
    </submittedName>
</protein>
<evidence type="ECO:0000256" key="1">
    <source>
        <dbReference type="ARBA" id="ARBA00007894"/>
    </source>
</evidence>
<reference evidence="11" key="1">
    <citation type="submission" date="2025-08" db="UniProtKB">
        <authorList>
            <consortium name="RefSeq"/>
        </authorList>
    </citation>
    <scope>IDENTIFICATION</scope>
    <source>
        <tissue evidence="11">Entire body</tissue>
    </source>
</reference>
<dbReference type="Gene3D" id="1.10.10.350">
    <property type="match status" value="1"/>
</dbReference>
<evidence type="ECO:0000256" key="5">
    <source>
        <dbReference type="ARBA" id="ARBA00022917"/>
    </source>
</evidence>
<dbReference type="OrthoDB" id="428822at2759"/>
<sequence length="354" mass="41248">MIINVVIYHLKRLRRNYSGLKHGNEVFDDLIYGKITYDVALNEGDPVIMKSDGYPTYHFANVVDDHLMQISHVLRGVEWQISTTKHLLMYRAFNWQPPAFGHLPLLLNPDGTKLSKRQGDIKVAHYKENGIFPLALINFISHCGGGFAKDLEKGFKPKIYTLPELTEQFRLDNINVHSGKLAPERLLEFNRLEFKRQLQNENNLNDFTERLMQLIEKKYYKDSASFNLDNQYVKSIIKWSVNRINRLEDLIENEFAFLWVFPTNSSSRTEQEVDIIKTIKRTLETEEINSDFLKPFLKSTAKTFNIPFSKLMKLLRSILSGLKEGPGVVEMIEILGKENTLKRLDNFLKYKEND</sequence>
<dbReference type="InterPro" id="IPR020058">
    <property type="entry name" value="Glu/Gln-tRNA-synth_Ib_cat-dom"/>
</dbReference>
<dbReference type="Pfam" id="PF19269">
    <property type="entry name" value="Anticodon_2"/>
    <property type="match status" value="1"/>
</dbReference>
<dbReference type="Pfam" id="PF00749">
    <property type="entry name" value="tRNA-synt_1c"/>
    <property type="match status" value="1"/>
</dbReference>
<evidence type="ECO:0000256" key="4">
    <source>
        <dbReference type="ARBA" id="ARBA00022840"/>
    </source>
</evidence>
<dbReference type="InterPro" id="IPR020751">
    <property type="entry name" value="aa-tRNA-synth_I_codon-bd_sub2"/>
</dbReference>